<evidence type="ECO:0008006" key="4">
    <source>
        <dbReference type="Google" id="ProtNLM"/>
    </source>
</evidence>
<feature type="chain" id="PRO_5046051758" description="Conjugative transposon protein TraO" evidence="1">
    <location>
        <begin position="23"/>
        <end position="183"/>
    </location>
</feature>
<evidence type="ECO:0000256" key="1">
    <source>
        <dbReference type="SAM" id="SignalP"/>
    </source>
</evidence>
<gene>
    <name evidence="2" type="ORF">HWI92_04190</name>
</gene>
<name>A0ABX7I286_9BACT</name>
<organism evidence="2 3">
    <name type="scientific">Dyadobacter sandarakinus</name>
    <dbReference type="NCBI Taxonomy" id="2747268"/>
    <lineage>
        <taxon>Bacteria</taxon>
        <taxon>Pseudomonadati</taxon>
        <taxon>Bacteroidota</taxon>
        <taxon>Cytophagia</taxon>
        <taxon>Cytophagales</taxon>
        <taxon>Spirosomataceae</taxon>
        <taxon>Dyadobacter</taxon>
    </lineage>
</organism>
<protein>
    <recommendedName>
        <fullName evidence="4">Conjugative transposon protein TraO</fullName>
    </recommendedName>
</protein>
<evidence type="ECO:0000313" key="2">
    <source>
        <dbReference type="EMBL" id="QRR00159.1"/>
    </source>
</evidence>
<accession>A0ABX7I286</accession>
<dbReference type="EMBL" id="CP056775">
    <property type="protein sequence ID" value="QRR00159.1"/>
    <property type="molecule type" value="Genomic_DNA"/>
</dbReference>
<keyword evidence="1" id="KW-0732">Signal</keyword>
<keyword evidence="3" id="KW-1185">Reference proteome</keyword>
<feature type="signal peptide" evidence="1">
    <location>
        <begin position="1"/>
        <end position="22"/>
    </location>
</feature>
<dbReference type="RefSeq" id="WP_204660920.1">
    <property type="nucleotide sequence ID" value="NZ_CP056775.1"/>
</dbReference>
<reference evidence="2 3" key="1">
    <citation type="submission" date="2020-06" db="EMBL/GenBank/DDBJ databases">
        <title>Dyadobacter sandarakinus sp. nov., isolated from the soil of the Arctic Yellow River Station.</title>
        <authorList>
            <person name="Zhang Y."/>
            <person name="Peng F."/>
        </authorList>
    </citation>
    <scope>NUCLEOTIDE SEQUENCE [LARGE SCALE GENOMIC DNA]</scope>
    <source>
        <strain evidence="2 3">Q3-56</strain>
    </source>
</reference>
<sequence>MTNVANYCYFLMLLVMSGQAISQPFYTRIRGAFGVESFGITPKGAISADAAFSYYERTFWNLQAGIGVINRGNFRSPTLSSAITHCLILNPYKRKSCYPHPGNYLIESFFEAGTGGFLVDRYDNIPFTGIKKQRLLAPSGIIGFRFNIISRQWIYIVKLRYTVPLLANPLASHAGAGISVGWR</sequence>
<proteinExistence type="predicted"/>
<dbReference type="Proteomes" id="UP000612680">
    <property type="component" value="Chromosome"/>
</dbReference>
<evidence type="ECO:0000313" key="3">
    <source>
        <dbReference type="Proteomes" id="UP000612680"/>
    </source>
</evidence>